<sequence>MTVNLSRLSHWQQVTYGAALMERMLPNLYMFHEVTDFGDPKLLRNQLNLIWQWLDKKQSCKINYNAQLAKLEPLIPDPEAFDSFGVFPAIDVTMAMISLLQGMQDKELENFENVAQLSLNSVNFYCELELSEQEDISEGQLASAIDEHPLMQWELATQQQLFDYIASAAETKATCQEAKDLVLEEGMSNLGIEIS</sequence>
<gene>
    <name evidence="1" type="ORF">tloyanaT_23870</name>
</gene>
<dbReference type="Proteomes" id="UP001157134">
    <property type="component" value="Unassembled WGS sequence"/>
</dbReference>
<protein>
    <recommendedName>
        <fullName evidence="3">DUF416 family protein</fullName>
    </recommendedName>
</protein>
<keyword evidence="2" id="KW-1185">Reference proteome</keyword>
<organism evidence="1 2">
    <name type="scientific">Thalassotalea loyana</name>
    <dbReference type="NCBI Taxonomy" id="280483"/>
    <lineage>
        <taxon>Bacteria</taxon>
        <taxon>Pseudomonadati</taxon>
        <taxon>Pseudomonadota</taxon>
        <taxon>Gammaproteobacteria</taxon>
        <taxon>Alteromonadales</taxon>
        <taxon>Colwelliaceae</taxon>
        <taxon>Thalassotalea</taxon>
    </lineage>
</organism>
<evidence type="ECO:0008006" key="3">
    <source>
        <dbReference type="Google" id="ProtNLM"/>
    </source>
</evidence>
<evidence type="ECO:0000313" key="1">
    <source>
        <dbReference type="EMBL" id="GLX86134.1"/>
    </source>
</evidence>
<dbReference type="InterPro" id="IPR023381">
    <property type="entry name" value="YP001051499.1-like_dom_sf"/>
</dbReference>
<dbReference type="EMBL" id="BSSV01000005">
    <property type="protein sequence ID" value="GLX86134.1"/>
    <property type="molecule type" value="Genomic_DNA"/>
</dbReference>
<dbReference type="Gene3D" id="1.20.1590.10">
    <property type="entry name" value="YP_001051499.1 domain like"/>
    <property type="match status" value="1"/>
</dbReference>
<comment type="caution">
    <text evidence="1">The sequence shown here is derived from an EMBL/GenBank/DDBJ whole genome shotgun (WGS) entry which is preliminary data.</text>
</comment>
<reference evidence="1 2" key="1">
    <citation type="submission" date="2023-03" db="EMBL/GenBank/DDBJ databases">
        <title>Thalassotalea loyana LMG 22536T draft genome sequence.</title>
        <authorList>
            <person name="Sawabe T."/>
        </authorList>
    </citation>
    <scope>NUCLEOTIDE SEQUENCE [LARGE SCALE GENOMIC DNA]</scope>
    <source>
        <strain evidence="1 2">LMG 22536</strain>
    </source>
</reference>
<proteinExistence type="predicted"/>
<dbReference type="Pfam" id="PF04222">
    <property type="entry name" value="DUF416"/>
    <property type="match status" value="1"/>
</dbReference>
<accession>A0ABQ6HFE3</accession>
<dbReference type="RefSeq" id="WP_284298873.1">
    <property type="nucleotide sequence ID" value="NZ_BSSV01000005.1"/>
</dbReference>
<name>A0ABQ6HFE3_9GAMM</name>
<dbReference type="InterPro" id="IPR007338">
    <property type="entry name" value="DUF416"/>
</dbReference>
<evidence type="ECO:0000313" key="2">
    <source>
        <dbReference type="Proteomes" id="UP001157134"/>
    </source>
</evidence>